<gene>
    <name evidence="9" type="ORF">ABDB84_15150</name>
</gene>
<dbReference type="Proteomes" id="UP001410394">
    <property type="component" value="Unassembled WGS sequence"/>
</dbReference>
<proteinExistence type="inferred from homology"/>
<protein>
    <submittedName>
        <fullName evidence="9">Biopolymer transporter ExbD</fullName>
    </submittedName>
</protein>
<evidence type="ECO:0000256" key="7">
    <source>
        <dbReference type="RuleBase" id="RU003879"/>
    </source>
</evidence>
<accession>A0ABU9Z231</accession>
<evidence type="ECO:0000256" key="2">
    <source>
        <dbReference type="ARBA" id="ARBA00005811"/>
    </source>
</evidence>
<dbReference type="Gene3D" id="3.30.420.270">
    <property type="match status" value="1"/>
</dbReference>
<keyword evidence="7" id="KW-0813">Transport</keyword>
<keyword evidence="5 8" id="KW-1133">Transmembrane helix</keyword>
<keyword evidence="4 7" id="KW-0812">Transmembrane</keyword>
<dbReference type="PANTHER" id="PTHR30558">
    <property type="entry name" value="EXBD MEMBRANE COMPONENT OF PMF-DRIVEN MACROMOLECULE IMPORT SYSTEM"/>
    <property type="match status" value="1"/>
</dbReference>
<dbReference type="Pfam" id="PF02472">
    <property type="entry name" value="ExbD"/>
    <property type="match status" value="1"/>
</dbReference>
<keyword evidence="6 8" id="KW-0472">Membrane</keyword>
<organism evidence="9 10">
    <name type="scientific">Uliginosibacterium sediminicola</name>
    <dbReference type="NCBI Taxonomy" id="2024550"/>
    <lineage>
        <taxon>Bacteria</taxon>
        <taxon>Pseudomonadati</taxon>
        <taxon>Pseudomonadota</taxon>
        <taxon>Betaproteobacteria</taxon>
        <taxon>Rhodocyclales</taxon>
        <taxon>Zoogloeaceae</taxon>
        <taxon>Uliginosibacterium</taxon>
    </lineage>
</organism>
<evidence type="ECO:0000256" key="5">
    <source>
        <dbReference type="ARBA" id="ARBA00022989"/>
    </source>
</evidence>
<feature type="transmembrane region" description="Helical" evidence="8">
    <location>
        <begin position="20"/>
        <end position="41"/>
    </location>
</feature>
<dbReference type="InterPro" id="IPR003400">
    <property type="entry name" value="ExbD"/>
</dbReference>
<reference evidence="9 10" key="1">
    <citation type="journal article" date="2018" name="Int. J. Syst. Evol. Microbiol.">
        <title>Uliginosibacterium sediminicola sp. nov., isolated from freshwater sediment.</title>
        <authorList>
            <person name="Hwang W.M."/>
            <person name="Kim S.M."/>
            <person name="Kang K."/>
            <person name="Ahn T.Y."/>
        </authorList>
    </citation>
    <scope>NUCLEOTIDE SEQUENCE [LARGE SCALE GENOMIC DNA]</scope>
    <source>
        <strain evidence="9 10">M1-21</strain>
    </source>
</reference>
<evidence type="ECO:0000256" key="3">
    <source>
        <dbReference type="ARBA" id="ARBA00022475"/>
    </source>
</evidence>
<evidence type="ECO:0000256" key="6">
    <source>
        <dbReference type="ARBA" id="ARBA00023136"/>
    </source>
</evidence>
<comment type="similarity">
    <text evidence="2 7">Belongs to the ExbD/TolR family.</text>
</comment>
<comment type="subcellular location">
    <subcellularLocation>
        <location evidence="1">Cell membrane</location>
        <topology evidence="1">Single-pass membrane protein</topology>
    </subcellularLocation>
    <subcellularLocation>
        <location evidence="7">Cell membrane</location>
        <topology evidence="7">Single-pass type II membrane protein</topology>
    </subcellularLocation>
</comment>
<evidence type="ECO:0000313" key="10">
    <source>
        <dbReference type="Proteomes" id="UP001410394"/>
    </source>
</evidence>
<keyword evidence="7" id="KW-0653">Protein transport</keyword>
<keyword evidence="10" id="KW-1185">Reference proteome</keyword>
<dbReference type="EMBL" id="JBDIVE010000009">
    <property type="protein sequence ID" value="MEN3069817.1"/>
    <property type="molecule type" value="Genomic_DNA"/>
</dbReference>
<evidence type="ECO:0000313" key="9">
    <source>
        <dbReference type="EMBL" id="MEN3069817.1"/>
    </source>
</evidence>
<sequence>MAFGAFNKGSASAPMAEINMVPLIDVMLVLLVIFILTAPLLTNAVKIDLPKASSSENVSKARKIDIAIDADGTLFWDGEAISETGLEERFKAAARGADGQLISDPAQQPEIHLRADHLTAYEVLARVMAASARAGLTKLAFVSTPP</sequence>
<evidence type="ECO:0000256" key="1">
    <source>
        <dbReference type="ARBA" id="ARBA00004162"/>
    </source>
</evidence>
<evidence type="ECO:0000256" key="8">
    <source>
        <dbReference type="SAM" id="Phobius"/>
    </source>
</evidence>
<keyword evidence="3" id="KW-1003">Cell membrane</keyword>
<dbReference type="RefSeq" id="WP_345920591.1">
    <property type="nucleotide sequence ID" value="NZ_JBDIVE010000009.1"/>
</dbReference>
<name>A0ABU9Z231_9RHOO</name>
<evidence type="ECO:0000256" key="4">
    <source>
        <dbReference type="ARBA" id="ARBA00022692"/>
    </source>
</evidence>
<dbReference type="PANTHER" id="PTHR30558:SF7">
    <property type="entry name" value="TOL-PAL SYSTEM PROTEIN TOLR"/>
    <property type="match status" value="1"/>
</dbReference>
<comment type="caution">
    <text evidence="9">The sequence shown here is derived from an EMBL/GenBank/DDBJ whole genome shotgun (WGS) entry which is preliminary data.</text>
</comment>